<dbReference type="RefSeq" id="XP_035546827.1">
    <property type="nucleotide sequence ID" value="XM_035690934.1"/>
</dbReference>
<gene>
    <name evidence="11" type="primary">LOC108996835</name>
</gene>
<name>A0A6P9EW82_JUGRE</name>
<feature type="domain" description="TIR" evidence="9">
    <location>
        <begin position="35"/>
        <end position="203"/>
    </location>
</feature>
<dbReference type="InterPro" id="IPR027417">
    <property type="entry name" value="P-loop_NTPase"/>
</dbReference>
<dbReference type="Pfam" id="PF23286">
    <property type="entry name" value="LRR_13"/>
    <property type="match status" value="1"/>
</dbReference>
<dbReference type="InterPro" id="IPR036390">
    <property type="entry name" value="WH_DNA-bd_sf"/>
</dbReference>
<dbReference type="OrthoDB" id="6160824at2759"/>
<dbReference type="FunCoup" id="A0A6P9EW82">
    <property type="interactions" value="229"/>
</dbReference>
<keyword evidence="6" id="KW-0520">NAD</keyword>
<dbReference type="GO" id="GO:0043531">
    <property type="term" value="F:ADP binding"/>
    <property type="evidence" value="ECO:0007669"/>
    <property type="project" value="InterPro"/>
</dbReference>
<dbReference type="Gene3D" id="3.40.50.300">
    <property type="entry name" value="P-loop containing nucleotide triphosphate hydrolases"/>
    <property type="match status" value="1"/>
</dbReference>
<feature type="region of interest" description="Disordered" evidence="8">
    <location>
        <begin position="1181"/>
        <end position="1227"/>
    </location>
</feature>
<evidence type="ECO:0000256" key="5">
    <source>
        <dbReference type="ARBA" id="ARBA00022821"/>
    </source>
</evidence>
<dbReference type="InterPro" id="IPR042197">
    <property type="entry name" value="Apaf_helical"/>
</dbReference>
<evidence type="ECO:0000313" key="11">
    <source>
        <dbReference type="RefSeq" id="XP_035546827.1"/>
    </source>
</evidence>
<dbReference type="InterPro" id="IPR000157">
    <property type="entry name" value="TIR_dom"/>
</dbReference>
<evidence type="ECO:0000256" key="8">
    <source>
        <dbReference type="SAM" id="MobiDB-lite"/>
    </source>
</evidence>
<sequence>MLKLHAVDQAIHTHVHRLISSMASSSFSSSKTSPWPYDVFLSFRGEDTRDTFTAHLYHHLTQKGIITYLDEDGLRRGDEISPALLQAIEDSRISIIVVSKNYASSTWCLDELLQIFECKKSKQQIVLPVFYHVDPSDIRHQRGSFGEALAKHADKLNVDHMKLQLWEAALQKVSNLSGYHLEKNGRNESKFIEKIVQDVSRMANNHLYLHVAEHPVGLEPHVEHVNLLLNVETKDIRMIGIFGVGGIGKTTLAKAIYNLIAFRFEASYFLPIDSDTSNQVNRLVQLQEALLFKIFGHCRSLEVDNIYTGINMIKRRLPSKRVLLILDGVHHLDQLKKLAGARDWFGEGSRIIITTRDKNLLTTHGVDPTYEMTGMNQDDACQLFCRHAFQREKPVDGYGEFVKQIVNYAQRLPLALIVLGSDLNGRSEKSEWESALDQYRKIPHEDIQKILQTSYDRLSENEQNVFLDIACFFFNGQGLDDVIKILDSFDFYPNSCIPRLKEKCLISEDFYGRLQMHDLLRDMGREVVRKESPKNPGARSRLFFHKDVRDVLEEDIGTCRVEAIVLDFPKGDDIIYLDPKAFKNLKRLRLFICRNAQFSEELNSLPDGIIVLDWSNCPLQSMPSKFRGDKLSILRMPDSRIQEIHFEYFKNLTVMEFWCCKFITKLSDISSCPNLKEINIAFCKNLVEVHDSVGFLDNLVELRIRECDKLKSFPRRLQLRSLELLDLSYCSSFQNFPEIECEMKHLQSLQLDRTAIEELPSSIGYLTGILNLGLSGCVNLKRIPRSIYQLRLYCAIELSFCPNLINFGMAEEEVHNGQPTPYVVSTSGENEALFGARFTLKLKYCSLSKSNIFGSFHLLLNVRHLVLSGSDIVSIPSSIKGFVRLWGLTLNDCKQLQEIKEFPPSLRELYASGCISLESLPEISKELDFPQLDQIDLARCYKVNRGNWMSNPEWNRVKMLFPGKKIPDWFSHCKEITSNSHRCEFDIEVAPPYNLDDIERITFCAVFEPVATFALCVYIFRIMRGDTNVSHFYDPRSTFDEIDSDHVWLKNLTTREITGLRAVSVDNLRIIFENKYPNLLILKSCGVHLLYKQHEQNAKDHAGHVPHHENIHVHLNAPIEDMGNLANPMGGSQLSKRRRVDYDDYEDDHNIESNLYTQQRKHASTLEIKIFMKAHVLLYRSDEEDGSDDEEDGSDDEEDGSDEEEYGSDEEDGSDEEEYGSDEEMYD</sequence>
<dbReference type="InterPro" id="IPR058546">
    <property type="entry name" value="RPS4B/Roq1-like_LRR"/>
</dbReference>
<dbReference type="PROSITE" id="PS50104">
    <property type="entry name" value="TIR"/>
    <property type="match status" value="1"/>
</dbReference>
<organism evidence="10 11">
    <name type="scientific">Juglans regia</name>
    <name type="common">English walnut</name>
    <dbReference type="NCBI Taxonomy" id="51240"/>
    <lineage>
        <taxon>Eukaryota</taxon>
        <taxon>Viridiplantae</taxon>
        <taxon>Streptophyta</taxon>
        <taxon>Embryophyta</taxon>
        <taxon>Tracheophyta</taxon>
        <taxon>Spermatophyta</taxon>
        <taxon>Magnoliopsida</taxon>
        <taxon>eudicotyledons</taxon>
        <taxon>Gunneridae</taxon>
        <taxon>Pentapetalae</taxon>
        <taxon>rosids</taxon>
        <taxon>fabids</taxon>
        <taxon>Fagales</taxon>
        <taxon>Juglandaceae</taxon>
        <taxon>Juglans</taxon>
    </lineage>
</organism>
<dbReference type="SUPFAM" id="SSF46785">
    <property type="entry name" value="Winged helix' DNA-binding domain"/>
    <property type="match status" value="1"/>
</dbReference>
<dbReference type="PANTHER" id="PTHR11017">
    <property type="entry name" value="LEUCINE-RICH REPEAT-CONTAINING PROTEIN"/>
    <property type="match status" value="1"/>
</dbReference>
<dbReference type="FunFam" id="1.10.8.430:FF:000002">
    <property type="entry name" value="Disease resistance protein (TIR-NBS-LRR class)"/>
    <property type="match status" value="1"/>
</dbReference>
<keyword evidence="2" id="KW-0433">Leucine-rich repeat</keyword>
<evidence type="ECO:0000256" key="4">
    <source>
        <dbReference type="ARBA" id="ARBA00022801"/>
    </source>
</evidence>
<evidence type="ECO:0000259" key="9">
    <source>
        <dbReference type="PROSITE" id="PS50104"/>
    </source>
</evidence>
<dbReference type="FunFam" id="3.40.50.10140:FF:000007">
    <property type="entry name" value="Disease resistance protein (TIR-NBS-LRR class)"/>
    <property type="match status" value="1"/>
</dbReference>
<dbReference type="Pfam" id="PF23282">
    <property type="entry name" value="WHD_ROQ1"/>
    <property type="match status" value="1"/>
</dbReference>
<keyword evidence="4" id="KW-0378">Hydrolase</keyword>
<dbReference type="Gene3D" id="3.40.50.10140">
    <property type="entry name" value="Toll/interleukin-1 receptor homology (TIR) domain"/>
    <property type="match status" value="1"/>
</dbReference>
<dbReference type="Gene3D" id="3.80.10.10">
    <property type="entry name" value="Ribonuclease Inhibitor"/>
    <property type="match status" value="2"/>
</dbReference>
<comment type="catalytic activity">
    <reaction evidence="7">
        <text>NAD(+) + H2O = ADP-D-ribose + nicotinamide + H(+)</text>
        <dbReference type="Rhea" id="RHEA:16301"/>
        <dbReference type="ChEBI" id="CHEBI:15377"/>
        <dbReference type="ChEBI" id="CHEBI:15378"/>
        <dbReference type="ChEBI" id="CHEBI:17154"/>
        <dbReference type="ChEBI" id="CHEBI:57540"/>
        <dbReference type="ChEBI" id="CHEBI:57967"/>
        <dbReference type="EC" id="3.2.2.6"/>
    </reaction>
    <physiologicalReaction direction="left-to-right" evidence="7">
        <dbReference type="Rhea" id="RHEA:16302"/>
    </physiologicalReaction>
</comment>
<dbReference type="Gene3D" id="1.10.8.430">
    <property type="entry name" value="Helical domain of apoptotic protease-activating factors"/>
    <property type="match status" value="1"/>
</dbReference>
<proteinExistence type="predicted"/>
<dbReference type="GeneID" id="108996835"/>
<dbReference type="InterPro" id="IPR002182">
    <property type="entry name" value="NB-ARC"/>
</dbReference>
<protein>
    <recommendedName>
        <fullName evidence="1">ADP-ribosyl cyclase/cyclic ADP-ribose hydrolase</fullName>
        <ecNumber evidence="1">3.2.2.6</ecNumber>
    </recommendedName>
</protein>
<keyword evidence="3" id="KW-0677">Repeat</keyword>
<reference evidence="11" key="1">
    <citation type="submission" date="2025-08" db="UniProtKB">
        <authorList>
            <consortium name="RefSeq"/>
        </authorList>
    </citation>
    <scope>IDENTIFICATION</scope>
    <source>
        <tissue evidence="11">Leaves</tissue>
    </source>
</reference>
<dbReference type="InterPro" id="IPR035897">
    <property type="entry name" value="Toll_tir_struct_dom_sf"/>
</dbReference>
<dbReference type="Proteomes" id="UP000235220">
    <property type="component" value="Chromosome 6"/>
</dbReference>
<dbReference type="Pfam" id="PF01582">
    <property type="entry name" value="TIR"/>
    <property type="match status" value="1"/>
</dbReference>
<dbReference type="PANTHER" id="PTHR11017:SF570">
    <property type="entry name" value="DISEASE RESISTANCE PROTEIN (TIR-NBS CLASS)-RELATED"/>
    <property type="match status" value="1"/>
</dbReference>
<dbReference type="SMART" id="SM00255">
    <property type="entry name" value="TIR"/>
    <property type="match status" value="1"/>
</dbReference>
<evidence type="ECO:0000256" key="7">
    <source>
        <dbReference type="ARBA" id="ARBA00047304"/>
    </source>
</evidence>
<dbReference type="GO" id="GO:0007165">
    <property type="term" value="P:signal transduction"/>
    <property type="evidence" value="ECO:0007669"/>
    <property type="project" value="InterPro"/>
</dbReference>
<evidence type="ECO:0000256" key="3">
    <source>
        <dbReference type="ARBA" id="ARBA00022737"/>
    </source>
</evidence>
<dbReference type="InterPro" id="IPR058192">
    <property type="entry name" value="WHD_ROQ1-like"/>
</dbReference>
<dbReference type="SUPFAM" id="SSF52200">
    <property type="entry name" value="Toll/Interleukin receptor TIR domain"/>
    <property type="match status" value="1"/>
</dbReference>
<dbReference type="GO" id="GO:0061809">
    <property type="term" value="F:NAD+ nucleosidase activity, cyclic ADP-ribose generating"/>
    <property type="evidence" value="ECO:0007669"/>
    <property type="project" value="UniProtKB-EC"/>
</dbReference>
<dbReference type="GO" id="GO:0006952">
    <property type="term" value="P:defense response"/>
    <property type="evidence" value="ECO:0007669"/>
    <property type="project" value="UniProtKB-KW"/>
</dbReference>
<dbReference type="EC" id="3.2.2.6" evidence="1"/>
<dbReference type="InterPro" id="IPR044974">
    <property type="entry name" value="Disease_R_plants"/>
</dbReference>
<evidence type="ECO:0000256" key="1">
    <source>
        <dbReference type="ARBA" id="ARBA00011982"/>
    </source>
</evidence>
<dbReference type="PRINTS" id="PR00364">
    <property type="entry name" value="DISEASERSIST"/>
</dbReference>
<feature type="compositionally biased region" description="Acidic residues" evidence="8">
    <location>
        <begin position="1182"/>
        <end position="1227"/>
    </location>
</feature>
<dbReference type="KEGG" id="jre:108996835"/>
<evidence type="ECO:0000256" key="2">
    <source>
        <dbReference type="ARBA" id="ARBA00022614"/>
    </source>
</evidence>
<accession>A0A6P9EW82</accession>
<keyword evidence="5" id="KW-0611">Plant defense</keyword>
<dbReference type="SUPFAM" id="SSF52058">
    <property type="entry name" value="L domain-like"/>
    <property type="match status" value="1"/>
</dbReference>
<dbReference type="Gramene" id="Jr06_20040_p1">
    <property type="protein sequence ID" value="cds.Jr06_20040_p1"/>
    <property type="gene ID" value="Jr06_20040"/>
</dbReference>
<dbReference type="InterPro" id="IPR032675">
    <property type="entry name" value="LRR_dom_sf"/>
</dbReference>
<keyword evidence="10" id="KW-1185">Reference proteome</keyword>
<dbReference type="Pfam" id="PF00931">
    <property type="entry name" value="NB-ARC"/>
    <property type="match status" value="1"/>
</dbReference>
<dbReference type="SUPFAM" id="SSF52540">
    <property type="entry name" value="P-loop containing nucleoside triphosphate hydrolases"/>
    <property type="match status" value="1"/>
</dbReference>
<evidence type="ECO:0000313" key="10">
    <source>
        <dbReference type="Proteomes" id="UP000235220"/>
    </source>
</evidence>
<dbReference type="AlphaFoldDB" id="A0A6P9EW82"/>
<evidence type="ECO:0000256" key="6">
    <source>
        <dbReference type="ARBA" id="ARBA00023027"/>
    </source>
</evidence>